<keyword evidence="1" id="KW-0805">Transcription regulation</keyword>
<evidence type="ECO:0000313" key="8">
    <source>
        <dbReference type="Proteomes" id="UP000831151"/>
    </source>
</evidence>
<name>A0A9E7DJT2_9FIRM</name>
<dbReference type="Pfam" id="PF04545">
    <property type="entry name" value="Sigma70_r4"/>
    <property type="match status" value="1"/>
</dbReference>
<dbReference type="InterPro" id="IPR013324">
    <property type="entry name" value="RNA_pol_sigma_r3/r4-like"/>
</dbReference>
<dbReference type="InterPro" id="IPR007627">
    <property type="entry name" value="RNA_pol_sigma70_r2"/>
</dbReference>
<dbReference type="EMBL" id="CP096649">
    <property type="protein sequence ID" value="UQK59072.1"/>
    <property type="molecule type" value="Genomic_DNA"/>
</dbReference>
<dbReference type="InterPro" id="IPR007630">
    <property type="entry name" value="RNA_pol_sigma70_r4"/>
</dbReference>
<reference evidence="7" key="1">
    <citation type="submission" date="2022-04" db="EMBL/GenBank/DDBJ databases">
        <title>Complete genome sequences of Ezakiella coagulans and Fenollaria massiliensis.</title>
        <authorList>
            <person name="France M.T."/>
            <person name="Clifford J."/>
            <person name="Narina S."/>
            <person name="Rutt L."/>
            <person name="Ravel J."/>
        </authorList>
    </citation>
    <scope>NUCLEOTIDE SEQUENCE</scope>
    <source>
        <strain evidence="7">C0061C2</strain>
    </source>
</reference>
<evidence type="ECO:0000256" key="1">
    <source>
        <dbReference type="ARBA" id="ARBA00023015"/>
    </source>
</evidence>
<evidence type="ECO:0000256" key="2">
    <source>
        <dbReference type="ARBA" id="ARBA00023082"/>
    </source>
</evidence>
<evidence type="ECO:0000313" key="7">
    <source>
        <dbReference type="EMBL" id="UQK59072.1"/>
    </source>
</evidence>
<dbReference type="GO" id="GO:0006352">
    <property type="term" value="P:DNA-templated transcription initiation"/>
    <property type="evidence" value="ECO:0007669"/>
    <property type="project" value="InterPro"/>
</dbReference>
<evidence type="ECO:0000256" key="4">
    <source>
        <dbReference type="ARBA" id="ARBA00023163"/>
    </source>
</evidence>
<sequence length="165" mass="19297">MATDAIEALKPLMLAQIRRYYPNYKELEDLIQELRVVALEALLDFDIKKGAHALAHIKSRMKYHLLGKYKKGIDTQPLDDAFLVEDETSMDDFEKLFYNDTLGKVFKELTYEEEKLIYLRYYTEMNYEDIGRALGYSKSTAAKKISGLLKKLRKLYKEQGHNTKV</sequence>
<dbReference type="AlphaFoldDB" id="A0A9E7DJT2"/>
<dbReference type="Gene3D" id="1.20.140.160">
    <property type="match status" value="1"/>
</dbReference>
<dbReference type="InterPro" id="IPR014284">
    <property type="entry name" value="RNA_pol_sigma-70_dom"/>
</dbReference>
<dbReference type="GO" id="GO:0003677">
    <property type="term" value="F:DNA binding"/>
    <property type="evidence" value="ECO:0007669"/>
    <property type="project" value="UniProtKB-KW"/>
</dbReference>
<dbReference type="RefSeq" id="WP_249242594.1">
    <property type="nucleotide sequence ID" value="NZ_CP096649.1"/>
</dbReference>
<feature type="domain" description="RNA polymerase sigma-70 region 2" evidence="5">
    <location>
        <begin position="6"/>
        <end position="62"/>
    </location>
</feature>
<gene>
    <name evidence="7" type="ORF">M1R53_07470</name>
</gene>
<dbReference type="SUPFAM" id="SSF88946">
    <property type="entry name" value="Sigma2 domain of RNA polymerase sigma factors"/>
    <property type="match status" value="1"/>
</dbReference>
<keyword evidence="2" id="KW-0731">Sigma factor</keyword>
<evidence type="ECO:0000259" key="6">
    <source>
        <dbReference type="Pfam" id="PF04545"/>
    </source>
</evidence>
<dbReference type="InterPro" id="IPR013325">
    <property type="entry name" value="RNA_pol_sigma_r2"/>
</dbReference>
<dbReference type="GO" id="GO:0016987">
    <property type="term" value="F:sigma factor activity"/>
    <property type="evidence" value="ECO:0007669"/>
    <property type="project" value="UniProtKB-KW"/>
</dbReference>
<evidence type="ECO:0000256" key="3">
    <source>
        <dbReference type="ARBA" id="ARBA00023125"/>
    </source>
</evidence>
<dbReference type="Pfam" id="PF04542">
    <property type="entry name" value="Sigma70_r2"/>
    <property type="match status" value="1"/>
</dbReference>
<dbReference type="NCBIfam" id="TIGR02937">
    <property type="entry name" value="sigma70-ECF"/>
    <property type="match status" value="1"/>
</dbReference>
<keyword evidence="4" id="KW-0804">Transcription</keyword>
<feature type="domain" description="RNA polymerase sigma-70 region 4" evidence="6">
    <location>
        <begin position="106"/>
        <end position="154"/>
    </location>
</feature>
<dbReference type="Proteomes" id="UP000831151">
    <property type="component" value="Chromosome"/>
</dbReference>
<accession>A0A9E7DJT2</accession>
<keyword evidence="3" id="KW-0238">DNA-binding</keyword>
<dbReference type="SUPFAM" id="SSF88659">
    <property type="entry name" value="Sigma3 and sigma4 domains of RNA polymerase sigma factors"/>
    <property type="match status" value="1"/>
</dbReference>
<keyword evidence="8" id="KW-1185">Reference proteome</keyword>
<proteinExistence type="predicted"/>
<organism evidence="7 8">
    <name type="scientific">Fenollaria massiliensis</name>
    <dbReference type="NCBI Taxonomy" id="938288"/>
    <lineage>
        <taxon>Bacteria</taxon>
        <taxon>Bacillati</taxon>
        <taxon>Bacillota</taxon>
        <taxon>Clostridia</taxon>
        <taxon>Eubacteriales</taxon>
        <taxon>Fenollaria</taxon>
    </lineage>
</organism>
<evidence type="ECO:0000259" key="5">
    <source>
        <dbReference type="Pfam" id="PF04542"/>
    </source>
</evidence>
<protein>
    <submittedName>
        <fullName evidence="7">Sigma-70 family RNA polymerase sigma factor</fullName>
    </submittedName>
</protein>
<dbReference type="KEGG" id="fms:M1R53_07470"/>